<comment type="caution">
    <text evidence="6">The sequence shown here is derived from an EMBL/GenBank/DDBJ whole genome shotgun (WGS) entry which is preliminary data.</text>
</comment>
<dbReference type="AlphaFoldDB" id="A0AAW8PZF6"/>
<protein>
    <recommendedName>
        <fullName evidence="5">Probable RNA 2'-phosphotransferase</fullName>
        <ecNumber evidence="5">2.7.1.-</ecNumber>
    </recommendedName>
</protein>
<dbReference type="GO" id="GO:0006388">
    <property type="term" value="P:tRNA splicing, via endonucleolytic cleavage and ligation"/>
    <property type="evidence" value="ECO:0007669"/>
    <property type="project" value="UniProtKB-UniRule"/>
</dbReference>
<dbReference type="GO" id="GO:0003950">
    <property type="term" value="F:NAD+ poly-ADP-ribosyltransferase activity"/>
    <property type="evidence" value="ECO:0007669"/>
    <property type="project" value="InterPro"/>
</dbReference>
<dbReference type="InterPro" id="IPR042081">
    <property type="entry name" value="RNA_2'-PTrans_C"/>
</dbReference>
<sequence length="199" mass="22779">MNPLTTHLWLQYFMISKRRVESLGRFLTALLRHTPEAANLDMDKQGWVSVSQLVNNTQNNDKPTCLEEIKEVVERDDKDRFGLKVENDETYIRCKQGHNGRLGLELKFDTPAPPETLFHGYPSHIEAEILEKGLVAMDRSHVHLSKDIETALSVAKRHGEPMYMVVHSGRMVRDGLSLYLSDNNVWLADSVPPEYLARP</sequence>
<dbReference type="EMBL" id="JAUHGG010000003">
    <property type="protein sequence ID" value="MDS1821409.1"/>
    <property type="molecule type" value="Genomic_DNA"/>
</dbReference>
<evidence type="ECO:0000256" key="5">
    <source>
        <dbReference type="HAMAP-Rule" id="MF_00299"/>
    </source>
</evidence>
<dbReference type="PANTHER" id="PTHR12684">
    <property type="entry name" value="PUTATIVE PHOSPHOTRANSFERASE"/>
    <property type="match status" value="1"/>
</dbReference>
<evidence type="ECO:0000256" key="3">
    <source>
        <dbReference type="ARBA" id="ARBA00023027"/>
    </source>
</evidence>
<keyword evidence="2 5" id="KW-0808">Transferase</keyword>
<proteinExistence type="inferred from homology"/>
<dbReference type="InterPro" id="IPR002745">
    <property type="entry name" value="Ptrans_KptA/Tpt1"/>
</dbReference>
<gene>
    <name evidence="5" type="primary">kptA</name>
    <name evidence="6" type="ORF">QX249_12125</name>
</gene>
<evidence type="ECO:0000256" key="2">
    <source>
        <dbReference type="ARBA" id="ARBA00022679"/>
    </source>
</evidence>
<dbReference type="Proteomes" id="UP001253193">
    <property type="component" value="Unassembled WGS sequence"/>
</dbReference>
<dbReference type="HAMAP" id="MF_00299">
    <property type="entry name" value="KptA"/>
    <property type="match status" value="1"/>
</dbReference>
<dbReference type="RefSeq" id="WP_311020295.1">
    <property type="nucleotide sequence ID" value="NZ_JAUHGG010000003.1"/>
</dbReference>
<dbReference type="Gene3D" id="3.20.170.30">
    <property type="match status" value="1"/>
</dbReference>
<comment type="similarity">
    <text evidence="1 5">Belongs to the KptA/TPT1 family.</text>
</comment>
<keyword evidence="3 5" id="KW-0520">NAD</keyword>
<evidence type="ECO:0000313" key="6">
    <source>
        <dbReference type="EMBL" id="MDS1821409.1"/>
    </source>
</evidence>
<dbReference type="Gene3D" id="1.10.10.970">
    <property type="entry name" value="RNA 2'-phosphotransferase, Tpt1/KptA family, N-terminal domain"/>
    <property type="match status" value="1"/>
</dbReference>
<evidence type="ECO:0000256" key="4">
    <source>
        <dbReference type="ARBA" id="ARBA00025212"/>
    </source>
</evidence>
<dbReference type="PANTHER" id="PTHR12684:SF2">
    <property type="entry name" value="TRNA 2'-PHOSPHOTRANSFERASE 1"/>
    <property type="match status" value="1"/>
</dbReference>
<dbReference type="GO" id="GO:0000215">
    <property type="term" value="F:tRNA 2'-phosphotransferase activity"/>
    <property type="evidence" value="ECO:0007669"/>
    <property type="project" value="TreeGrafter"/>
</dbReference>
<dbReference type="InterPro" id="IPR042080">
    <property type="entry name" value="RNA_2'-PTrans_N"/>
</dbReference>
<dbReference type="SUPFAM" id="SSF56399">
    <property type="entry name" value="ADP-ribosylation"/>
    <property type="match status" value="1"/>
</dbReference>
<accession>A0AAW8PZF6</accession>
<name>A0AAW8PZF6_VIBPH</name>
<reference evidence="6" key="1">
    <citation type="submission" date="2023-06" db="EMBL/GenBank/DDBJ databases">
        <title>Genomic Diversity of Vibrio spp. and Metagenomic Analysis of Pathogens in Florida Gulf Coastal Waters Following Hurricane Ian.</title>
        <authorList>
            <person name="Brumfield K.D."/>
        </authorList>
    </citation>
    <scope>NUCLEOTIDE SEQUENCE</scope>
    <source>
        <strain evidence="6">WBS2B-138</strain>
    </source>
</reference>
<dbReference type="Pfam" id="PF01885">
    <property type="entry name" value="PTS_2-RNA"/>
    <property type="match status" value="1"/>
</dbReference>
<evidence type="ECO:0000256" key="1">
    <source>
        <dbReference type="ARBA" id="ARBA00009836"/>
    </source>
</evidence>
<dbReference type="InterPro" id="IPR022928">
    <property type="entry name" value="RNA_2'-PTrans_KptA"/>
</dbReference>
<organism evidence="6 7">
    <name type="scientific">Vibrio parahaemolyticus</name>
    <dbReference type="NCBI Taxonomy" id="670"/>
    <lineage>
        <taxon>Bacteria</taxon>
        <taxon>Pseudomonadati</taxon>
        <taxon>Pseudomonadota</taxon>
        <taxon>Gammaproteobacteria</taxon>
        <taxon>Vibrionales</taxon>
        <taxon>Vibrionaceae</taxon>
        <taxon>Vibrio</taxon>
    </lineage>
</organism>
<dbReference type="EC" id="2.7.1.-" evidence="5"/>
<comment type="function">
    <text evidence="4 5">Removes the 2'-phosphate from RNA via an intermediate in which the phosphate is ADP-ribosylated by NAD followed by a presumed transesterification to release the RNA and generate ADP-ribose 1''-2''-cyclic phosphate (APPR&gt;P). May function as an ADP-ribosylase.</text>
</comment>
<evidence type="ECO:0000313" key="7">
    <source>
        <dbReference type="Proteomes" id="UP001253193"/>
    </source>
</evidence>